<evidence type="ECO:0000313" key="1">
    <source>
        <dbReference type="EMBL" id="KAJ8879376.1"/>
    </source>
</evidence>
<proteinExistence type="predicted"/>
<keyword evidence="2" id="KW-1185">Reference proteome</keyword>
<dbReference type="EMBL" id="JARBHB010000007">
    <property type="protein sequence ID" value="KAJ8879376.1"/>
    <property type="molecule type" value="Genomic_DNA"/>
</dbReference>
<protein>
    <submittedName>
        <fullName evidence="1">Uncharacterized protein</fullName>
    </submittedName>
</protein>
<evidence type="ECO:0000313" key="2">
    <source>
        <dbReference type="Proteomes" id="UP001159363"/>
    </source>
</evidence>
<organism evidence="1 2">
    <name type="scientific">Dryococelus australis</name>
    <dbReference type="NCBI Taxonomy" id="614101"/>
    <lineage>
        <taxon>Eukaryota</taxon>
        <taxon>Metazoa</taxon>
        <taxon>Ecdysozoa</taxon>
        <taxon>Arthropoda</taxon>
        <taxon>Hexapoda</taxon>
        <taxon>Insecta</taxon>
        <taxon>Pterygota</taxon>
        <taxon>Neoptera</taxon>
        <taxon>Polyneoptera</taxon>
        <taxon>Phasmatodea</taxon>
        <taxon>Verophasmatodea</taxon>
        <taxon>Anareolatae</taxon>
        <taxon>Phasmatidae</taxon>
        <taxon>Eurycanthinae</taxon>
        <taxon>Dryococelus</taxon>
    </lineage>
</organism>
<name>A0ABQ9H503_9NEOP</name>
<accession>A0ABQ9H503</accession>
<dbReference type="Proteomes" id="UP001159363">
    <property type="component" value="Chromosome 6"/>
</dbReference>
<reference evidence="1 2" key="1">
    <citation type="submission" date="2023-02" db="EMBL/GenBank/DDBJ databases">
        <title>LHISI_Scaffold_Assembly.</title>
        <authorList>
            <person name="Stuart O.P."/>
            <person name="Cleave R."/>
            <person name="Magrath M.J.L."/>
            <person name="Mikheyev A.S."/>
        </authorList>
    </citation>
    <scope>NUCLEOTIDE SEQUENCE [LARGE SCALE GENOMIC DNA]</scope>
    <source>
        <strain evidence="1">Daus_M_001</strain>
        <tissue evidence="1">Leg muscle</tissue>
    </source>
</reference>
<comment type="caution">
    <text evidence="1">The sequence shown here is derived from an EMBL/GenBank/DDBJ whole genome shotgun (WGS) entry which is preliminary data.</text>
</comment>
<sequence length="344" mass="37511">MATIVVAPTKVVVCTEQKGYRPHLPGRRTVAMVPTKMGAVVAERLYGSPPTKANRVQSLVGPLPDLHIVGIGPDDTAGRPDFSGFSRFPLPCVPTLLNYTCAIANGSLAIPYLVAGHPEKSLNHKDVTVFSRYVVRRNLQHFAKLDAVIPHPSRQKKVTKEEAKKGQKGITPARREGGCALSVGEHRIDVVNGVGINESFPKNKTRRQAASFATIPACENPGSISSRIEPSPSRGKQFDIGRWCNDKVREVRIQIIDIRQNQQDVVGNAIEQNKPSNYRLNGSVFIGCHNRVAHGSLGATVCLDGNVKVHRSAGQSNCYMDRVGEQLAQCFPAVFTCDHPVKEE</sequence>
<gene>
    <name evidence="1" type="ORF">PR048_019984</name>
</gene>